<dbReference type="OMA" id="AYKEHEC"/>
<dbReference type="Pfam" id="PF13959">
    <property type="entry name" value="CTE_SPB4"/>
    <property type="match status" value="1"/>
</dbReference>
<keyword evidence="14" id="KW-0812">Transmembrane</keyword>
<dbReference type="InterPro" id="IPR025313">
    <property type="entry name" value="SPB4-like_CTE"/>
</dbReference>
<comment type="caution">
    <text evidence="18">The sequence shown here is derived from an EMBL/GenBank/DDBJ whole genome shotgun (WGS) entry which is preliminary data.</text>
</comment>
<keyword evidence="14" id="KW-1133">Transmembrane helix</keyword>
<accession>M7PJM3</accession>
<evidence type="ECO:0000256" key="14">
    <source>
        <dbReference type="SAM" id="Phobius"/>
    </source>
</evidence>
<sequence>MPDFSSLLWDDMEISLTSWIRNAINEMGFEKMTPVQASTIPFFIKNRDVVVEAVTGSGKTLAFLLPILEKLIRRDEPLTEFHIGSLVVSPTRELAMQIYSVYQTIMKKSEQMNTNLRAQLVIGGTMTIQHNIDEFNEISPSIIIGTPGRINQLLSLSLVKTKELEILVMDEADRLLDMGFFPVMESIIKKLPKQRRTGLFSATMTEAVDKLIKTGLRNPIKIVVRVGNQENTKEDRCVPASLQILYMVLPSAEKFIQLIRLLNYSYIKDGMKKFIVYFLSCICVDYFFLIFSQISYLKKTFRIFSLHGKQSSSLRTKNYKAFFNALSETPSILFTTDLAARGLDVPNVDMVIQMDPPLDPKSFCHRCGRAGRAGRPGKAVVMLNRGREEDYVHFLKVRKVPIQPLERIGKHNNIMENKEDESKEDILALVKEIRDIVKKDRDLYEKGLKAFVSYIRAYSKHQAHFIFRVKDLDFSGIAYSFGLLHFPKMPELKNMVLDFEEENIDLDKLTYADKLKEKARLKKKKEQELMNEKKNSVFIKKKTIPWSKNIELKKKKKNRQSKRKHKSFKEKNVI</sequence>
<dbReference type="AlphaFoldDB" id="M7PJM3"/>
<organism evidence="18 19">
    <name type="scientific">Pneumocystis murina (strain B123)</name>
    <name type="common">Mouse pneumocystis pneumonia agent</name>
    <name type="synonym">Pneumocystis carinii f. sp. muris</name>
    <dbReference type="NCBI Taxonomy" id="1069680"/>
    <lineage>
        <taxon>Eukaryota</taxon>
        <taxon>Fungi</taxon>
        <taxon>Dikarya</taxon>
        <taxon>Ascomycota</taxon>
        <taxon>Taphrinomycotina</taxon>
        <taxon>Pneumocystomycetes</taxon>
        <taxon>Pneumocystaceae</taxon>
        <taxon>Pneumocystis</taxon>
    </lineage>
</organism>
<feature type="short sequence motif" description="Q motif" evidence="10">
    <location>
        <begin position="9"/>
        <end position="37"/>
    </location>
</feature>
<dbReference type="GO" id="GO:0005654">
    <property type="term" value="C:nucleoplasm"/>
    <property type="evidence" value="ECO:0007669"/>
    <property type="project" value="EnsemblFungi"/>
</dbReference>
<feature type="transmembrane region" description="Helical" evidence="14">
    <location>
        <begin position="274"/>
        <end position="296"/>
    </location>
</feature>
<keyword evidence="14" id="KW-0472">Membrane</keyword>
<keyword evidence="5 11" id="KW-0378">Hydrolase</keyword>
<dbReference type="GO" id="GO:0003724">
    <property type="term" value="F:RNA helicase activity"/>
    <property type="evidence" value="ECO:0007669"/>
    <property type="project" value="UniProtKB-EC"/>
</dbReference>
<evidence type="ECO:0000256" key="7">
    <source>
        <dbReference type="ARBA" id="ARBA00022840"/>
    </source>
</evidence>
<feature type="region of interest" description="Disordered" evidence="13">
    <location>
        <begin position="550"/>
        <end position="574"/>
    </location>
</feature>
<dbReference type="InterPro" id="IPR000629">
    <property type="entry name" value="RNA-helicase_DEAD-box_CS"/>
</dbReference>
<evidence type="ECO:0000256" key="9">
    <source>
        <dbReference type="ARBA" id="ARBA00023242"/>
    </source>
</evidence>
<dbReference type="VEuPathDB" id="FungiDB:PNEG_01358"/>
<feature type="domain" description="Helicase C-terminal" evidence="16">
    <location>
        <begin position="266"/>
        <end position="422"/>
    </location>
</feature>
<dbReference type="InterPro" id="IPR001650">
    <property type="entry name" value="Helicase_C-like"/>
</dbReference>
<dbReference type="GO" id="GO:0016887">
    <property type="term" value="F:ATP hydrolysis activity"/>
    <property type="evidence" value="ECO:0007669"/>
    <property type="project" value="RHEA"/>
</dbReference>
<dbReference type="PROSITE" id="PS00039">
    <property type="entry name" value="DEAD_ATP_HELICASE"/>
    <property type="match status" value="1"/>
</dbReference>
<evidence type="ECO:0000313" key="18">
    <source>
        <dbReference type="EMBL" id="EMR10659.1"/>
    </source>
</evidence>
<dbReference type="GO" id="GO:0030686">
    <property type="term" value="C:90S preribosome"/>
    <property type="evidence" value="ECO:0007669"/>
    <property type="project" value="EnsemblFungi"/>
</dbReference>
<keyword evidence="8 12" id="KW-0694">RNA-binding</keyword>
<evidence type="ECO:0000256" key="13">
    <source>
        <dbReference type="SAM" id="MobiDB-lite"/>
    </source>
</evidence>
<dbReference type="Pfam" id="PF00270">
    <property type="entry name" value="DEAD"/>
    <property type="match status" value="1"/>
</dbReference>
<keyword evidence="9" id="KW-0539">Nucleus</keyword>
<evidence type="ECO:0000256" key="11">
    <source>
        <dbReference type="RuleBase" id="RU000492"/>
    </source>
</evidence>
<name>M7PJM3_PNEMU</name>
<keyword evidence="7 11" id="KW-0067">ATP-binding</keyword>
<dbReference type="RefSeq" id="XP_007873288.1">
    <property type="nucleotide sequence ID" value="XM_007875097.1"/>
</dbReference>
<dbReference type="GO" id="GO:1902626">
    <property type="term" value="P:assembly of large subunit precursor of preribosome"/>
    <property type="evidence" value="ECO:0007669"/>
    <property type="project" value="EnsemblFungi"/>
</dbReference>
<dbReference type="SMART" id="SM00487">
    <property type="entry name" value="DEXDc"/>
    <property type="match status" value="1"/>
</dbReference>
<dbReference type="Proteomes" id="UP000011958">
    <property type="component" value="Unassembled WGS sequence"/>
</dbReference>
<comment type="function">
    <text evidence="12">RNA helicase.</text>
</comment>
<dbReference type="SUPFAM" id="SSF52540">
    <property type="entry name" value="P-loop containing nucleoside triphosphate hydrolases"/>
    <property type="match status" value="2"/>
</dbReference>
<proteinExistence type="inferred from homology"/>
<reference evidence="19" key="1">
    <citation type="journal article" date="2016" name="Nat. Commun.">
        <title>Genome analysis of three Pneumocystis species reveals adaptation mechanisms to life exclusively in mammalian hosts.</title>
        <authorList>
            <person name="Ma L."/>
            <person name="Chen Z."/>
            <person name="Huang D.W."/>
            <person name="Kutty G."/>
            <person name="Ishihara M."/>
            <person name="Wang H."/>
            <person name="Abouelleil A."/>
            <person name="Bishop L."/>
            <person name="Davey E."/>
            <person name="Deng R."/>
            <person name="Deng X."/>
            <person name="Fan L."/>
            <person name="Fantoni G."/>
            <person name="Fitzgerald M."/>
            <person name="Gogineni E."/>
            <person name="Goldberg J.M."/>
            <person name="Handley G."/>
            <person name="Hu X."/>
            <person name="Huber C."/>
            <person name="Jiao X."/>
            <person name="Jones K."/>
            <person name="Levin J.Z."/>
            <person name="Liu Y."/>
            <person name="Macdonald P."/>
            <person name="Melnikov A."/>
            <person name="Raley C."/>
            <person name="Sassi M."/>
            <person name="Sherman B.T."/>
            <person name="Song X."/>
            <person name="Sykes S."/>
            <person name="Tran B."/>
            <person name="Walsh L."/>
            <person name="Xia Y."/>
            <person name="Yang J."/>
            <person name="Young S."/>
            <person name="Zeng Q."/>
            <person name="Zheng X."/>
            <person name="Stephens R."/>
            <person name="Nusbaum C."/>
            <person name="Birren B.W."/>
            <person name="Azadi P."/>
            <person name="Lempicki R.A."/>
            <person name="Cuomo C.A."/>
            <person name="Kovacs J.A."/>
        </authorList>
    </citation>
    <scope>NUCLEOTIDE SEQUENCE [LARGE SCALE GENOMIC DNA]</scope>
    <source>
        <strain evidence="19">B123</strain>
    </source>
</reference>
<dbReference type="GO" id="GO:0005524">
    <property type="term" value="F:ATP binding"/>
    <property type="evidence" value="ECO:0007669"/>
    <property type="project" value="UniProtKB-UniRule"/>
</dbReference>
<evidence type="ECO:0000256" key="8">
    <source>
        <dbReference type="ARBA" id="ARBA00022884"/>
    </source>
</evidence>
<comment type="similarity">
    <text evidence="11">Belongs to the DEAD box helicase family.</text>
</comment>
<keyword evidence="6 11" id="KW-0347">Helicase</keyword>
<dbReference type="InterPro" id="IPR014001">
    <property type="entry name" value="Helicase_ATP-bd"/>
</dbReference>
<evidence type="ECO:0000256" key="12">
    <source>
        <dbReference type="RuleBase" id="RU365068"/>
    </source>
</evidence>
<keyword evidence="4 11" id="KW-0547">Nucleotide-binding</keyword>
<evidence type="ECO:0000256" key="2">
    <source>
        <dbReference type="ARBA" id="ARBA00022517"/>
    </source>
</evidence>
<dbReference type="eggNOG" id="KOG0345">
    <property type="taxonomic scope" value="Eukaryota"/>
</dbReference>
<dbReference type="SMART" id="SM00490">
    <property type="entry name" value="HELICc"/>
    <property type="match status" value="1"/>
</dbReference>
<dbReference type="STRING" id="1069680.M7PJM3"/>
<evidence type="ECO:0000256" key="5">
    <source>
        <dbReference type="ARBA" id="ARBA00022801"/>
    </source>
</evidence>
<dbReference type="GO" id="GO:0030687">
    <property type="term" value="C:preribosome, large subunit precursor"/>
    <property type="evidence" value="ECO:0007669"/>
    <property type="project" value="EnsemblFungi"/>
</dbReference>
<dbReference type="SMART" id="SM01178">
    <property type="entry name" value="DUF4217"/>
    <property type="match status" value="1"/>
</dbReference>
<comment type="catalytic activity">
    <reaction evidence="12">
        <text>ATP + H2O = ADP + phosphate + H(+)</text>
        <dbReference type="Rhea" id="RHEA:13065"/>
        <dbReference type="ChEBI" id="CHEBI:15377"/>
        <dbReference type="ChEBI" id="CHEBI:15378"/>
        <dbReference type="ChEBI" id="CHEBI:30616"/>
        <dbReference type="ChEBI" id="CHEBI:43474"/>
        <dbReference type="ChEBI" id="CHEBI:456216"/>
        <dbReference type="EC" id="3.6.4.13"/>
    </reaction>
</comment>
<evidence type="ECO:0000259" key="17">
    <source>
        <dbReference type="PROSITE" id="PS51195"/>
    </source>
</evidence>
<dbReference type="PANTHER" id="PTHR24031">
    <property type="entry name" value="RNA HELICASE"/>
    <property type="match status" value="1"/>
</dbReference>
<dbReference type="EMBL" id="AFWA02000006">
    <property type="protein sequence ID" value="EMR10659.1"/>
    <property type="molecule type" value="Genomic_DNA"/>
</dbReference>
<evidence type="ECO:0000313" key="19">
    <source>
        <dbReference type="Proteomes" id="UP000011958"/>
    </source>
</evidence>
<evidence type="ECO:0000256" key="6">
    <source>
        <dbReference type="ARBA" id="ARBA00022806"/>
    </source>
</evidence>
<evidence type="ECO:0000256" key="10">
    <source>
        <dbReference type="PROSITE-ProRule" id="PRU00552"/>
    </source>
</evidence>
<dbReference type="InterPro" id="IPR027417">
    <property type="entry name" value="P-loop_NTPase"/>
</dbReference>
<dbReference type="PROSITE" id="PS51192">
    <property type="entry name" value="HELICASE_ATP_BIND_1"/>
    <property type="match status" value="1"/>
</dbReference>
<dbReference type="EC" id="3.6.4.13" evidence="12"/>
<evidence type="ECO:0000256" key="4">
    <source>
        <dbReference type="ARBA" id="ARBA00022741"/>
    </source>
</evidence>
<dbReference type="GO" id="GO:0000470">
    <property type="term" value="P:maturation of LSU-rRNA"/>
    <property type="evidence" value="ECO:0007669"/>
    <property type="project" value="EnsemblFungi"/>
</dbReference>
<dbReference type="OrthoDB" id="7396459at2759"/>
<dbReference type="HOGENOM" id="CLU_003041_26_4_1"/>
<keyword evidence="2" id="KW-0690">Ribosome biogenesis</keyword>
<dbReference type="CDD" id="cd18787">
    <property type="entry name" value="SF2_C_DEAD"/>
    <property type="match status" value="1"/>
</dbReference>
<comment type="subcellular location">
    <subcellularLocation>
        <location evidence="1">Nucleus</location>
        <location evidence="1">Nucleolus</location>
    </subcellularLocation>
</comment>
<dbReference type="InterPro" id="IPR014014">
    <property type="entry name" value="RNA_helicase_DEAD_Q_motif"/>
</dbReference>
<evidence type="ECO:0000259" key="16">
    <source>
        <dbReference type="PROSITE" id="PS51194"/>
    </source>
</evidence>
<comment type="domain">
    <text evidence="12">The Q motif is unique to and characteristic of the DEAD box family of RNA helicases and controls ATP binding and hydrolysis.</text>
</comment>
<feature type="domain" description="DEAD-box RNA helicase Q" evidence="17">
    <location>
        <begin position="9"/>
        <end position="37"/>
    </location>
</feature>
<dbReference type="CDD" id="cd17960">
    <property type="entry name" value="DEADc_DDX55"/>
    <property type="match status" value="1"/>
</dbReference>
<evidence type="ECO:0000259" key="15">
    <source>
        <dbReference type="PROSITE" id="PS51192"/>
    </source>
</evidence>
<dbReference type="InterPro" id="IPR011545">
    <property type="entry name" value="DEAD/DEAH_box_helicase_dom"/>
</dbReference>
<dbReference type="GO" id="GO:0005730">
    <property type="term" value="C:nucleolus"/>
    <property type="evidence" value="ECO:0007669"/>
    <property type="project" value="UniProtKB-SubCell"/>
</dbReference>
<keyword evidence="3" id="KW-0698">rRNA processing</keyword>
<dbReference type="GO" id="GO:0003723">
    <property type="term" value="F:RNA binding"/>
    <property type="evidence" value="ECO:0007669"/>
    <property type="project" value="UniProtKB-UniRule"/>
</dbReference>
<dbReference type="Gene3D" id="3.40.50.300">
    <property type="entry name" value="P-loop containing nucleotide triphosphate hydrolases"/>
    <property type="match status" value="2"/>
</dbReference>
<evidence type="ECO:0000256" key="3">
    <source>
        <dbReference type="ARBA" id="ARBA00022552"/>
    </source>
</evidence>
<protein>
    <recommendedName>
        <fullName evidence="12">ATP-dependent RNA helicase</fullName>
        <ecNumber evidence="12">3.6.4.13</ecNumber>
    </recommendedName>
</protein>
<feature type="compositionally biased region" description="Basic residues" evidence="13">
    <location>
        <begin position="553"/>
        <end position="568"/>
    </location>
</feature>
<feature type="domain" description="Helicase ATP-binding" evidence="15">
    <location>
        <begin position="40"/>
        <end position="222"/>
    </location>
</feature>
<dbReference type="GeneID" id="19895055"/>
<gene>
    <name evidence="18" type="ORF">PNEG_01358</name>
</gene>
<evidence type="ECO:0000256" key="1">
    <source>
        <dbReference type="ARBA" id="ARBA00004604"/>
    </source>
</evidence>
<dbReference type="PROSITE" id="PS51194">
    <property type="entry name" value="HELICASE_CTER"/>
    <property type="match status" value="1"/>
</dbReference>
<keyword evidence="19" id="KW-1185">Reference proteome</keyword>
<dbReference type="PROSITE" id="PS51195">
    <property type="entry name" value="Q_MOTIF"/>
    <property type="match status" value="1"/>
</dbReference>
<dbReference type="Pfam" id="PF00271">
    <property type="entry name" value="Helicase_C"/>
    <property type="match status" value="1"/>
</dbReference>